<dbReference type="Proteomes" id="UP000480164">
    <property type="component" value="Unassembled WGS sequence"/>
</dbReference>
<dbReference type="SUPFAM" id="SSF52768">
    <property type="entry name" value="Arginase/deacetylase"/>
    <property type="match status" value="1"/>
</dbReference>
<dbReference type="CDD" id="cd09999">
    <property type="entry name" value="Arginase-like_1"/>
    <property type="match status" value="1"/>
</dbReference>
<comment type="similarity">
    <text evidence="4">Belongs to the arginase family.</text>
</comment>
<gene>
    <name evidence="5" type="ORF">GK011_14755</name>
</gene>
<keyword evidence="6" id="KW-1185">Reference proteome</keyword>
<sequence length="289" mass="31371">MSKLKTIRLVMPQWQGGNNPAYHFGAQLLAWLAPAANCPVISIPVTPPENNPLSDEGGIVGRRQVIAQLKRAQSAIQQHSPDKIAVLGGDCLVDLAPFAYLAEKYRQGLGILWIDAHPDVMTPAEFSHSHAHVLGALMGHGDAELTAAVTRPISGGKVMIAGLNDPTAYETDFIQQHAINTCSPDEIKAGSRPVLDWIENEKITHLAVHFDLDVLNFRKFRSVLFADPDSDEKTFDGIGKGTLEIDDVISLINQANNVSTIVGLGIAEHLPWDAINMKRMLASLPLISD</sequence>
<evidence type="ECO:0000256" key="2">
    <source>
        <dbReference type="ARBA" id="ARBA00022801"/>
    </source>
</evidence>
<organism evidence="5 6">
    <name type="scientific">Erwinia sorbitola</name>
    <dbReference type="NCBI Taxonomy" id="2681984"/>
    <lineage>
        <taxon>Bacteria</taxon>
        <taxon>Pseudomonadati</taxon>
        <taxon>Pseudomonadota</taxon>
        <taxon>Gammaproteobacteria</taxon>
        <taxon>Enterobacterales</taxon>
        <taxon>Erwiniaceae</taxon>
        <taxon>Erwinia</taxon>
    </lineage>
</organism>
<dbReference type="InterPro" id="IPR006035">
    <property type="entry name" value="Ureohydrolase"/>
</dbReference>
<evidence type="ECO:0000256" key="1">
    <source>
        <dbReference type="ARBA" id="ARBA00022723"/>
    </source>
</evidence>
<evidence type="ECO:0000313" key="5">
    <source>
        <dbReference type="EMBL" id="MTD28202.1"/>
    </source>
</evidence>
<dbReference type="EMBL" id="WLZX01000005">
    <property type="protein sequence ID" value="MTD28202.1"/>
    <property type="molecule type" value="Genomic_DNA"/>
</dbReference>
<keyword evidence="1" id="KW-0479">Metal-binding</keyword>
<dbReference type="InterPro" id="IPR023696">
    <property type="entry name" value="Ureohydrolase_dom_sf"/>
</dbReference>
<dbReference type="PROSITE" id="PS51409">
    <property type="entry name" value="ARGINASE_2"/>
    <property type="match status" value="1"/>
</dbReference>
<keyword evidence="2" id="KW-0378">Hydrolase</keyword>
<evidence type="ECO:0000313" key="6">
    <source>
        <dbReference type="Proteomes" id="UP000480164"/>
    </source>
</evidence>
<dbReference type="RefSeq" id="WP_154753447.1">
    <property type="nucleotide sequence ID" value="NZ_WLZX01000005.1"/>
</dbReference>
<protein>
    <submittedName>
        <fullName evidence="5">Arginase family protein</fullName>
    </submittedName>
</protein>
<comment type="caution">
    <text evidence="5">The sequence shown here is derived from an EMBL/GenBank/DDBJ whole genome shotgun (WGS) entry which is preliminary data.</text>
</comment>
<evidence type="ECO:0000256" key="4">
    <source>
        <dbReference type="PROSITE-ProRule" id="PRU00742"/>
    </source>
</evidence>
<accession>A0ABW9RDL6</accession>
<dbReference type="PANTHER" id="PTHR43782">
    <property type="entry name" value="ARGINASE"/>
    <property type="match status" value="1"/>
</dbReference>
<name>A0ABW9RDL6_9GAMM</name>
<reference evidence="5 6" key="1">
    <citation type="submission" date="2019-11" db="EMBL/GenBank/DDBJ databases">
        <title>Erwinia sp. nov., isolated from feces of birds in Tibet plateau of China.</title>
        <authorList>
            <person name="Ge Y."/>
        </authorList>
    </citation>
    <scope>NUCLEOTIDE SEQUENCE [LARGE SCALE GENOMIC DNA]</scope>
    <source>
        <strain evidence="5 6">J316</strain>
    </source>
</reference>
<keyword evidence="3" id="KW-0464">Manganese</keyword>
<proteinExistence type="inferred from homology"/>
<dbReference type="Pfam" id="PF00491">
    <property type="entry name" value="Arginase"/>
    <property type="match status" value="1"/>
</dbReference>
<dbReference type="Gene3D" id="3.40.800.10">
    <property type="entry name" value="Ureohydrolase domain"/>
    <property type="match status" value="1"/>
</dbReference>
<dbReference type="PANTHER" id="PTHR43782:SF3">
    <property type="entry name" value="ARGINASE"/>
    <property type="match status" value="1"/>
</dbReference>
<evidence type="ECO:0000256" key="3">
    <source>
        <dbReference type="ARBA" id="ARBA00023211"/>
    </source>
</evidence>